<feature type="region of interest" description="Disordered" evidence="1">
    <location>
        <begin position="192"/>
        <end position="227"/>
    </location>
</feature>
<dbReference type="Gene3D" id="3.80.10.10">
    <property type="entry name" value="Ribonuclease Inhibitor"/>
    <property type="match status" value="1"/>
</dbReference>
<dbReference type="InterPro" id="IPR032675">
    <property type="entry name" value="LRR_dom_sf"/>
</dbReference>
<proteinExistence type="predicted"/>
<keyword evidence="3" id="KW-1185">Reference proteome</keyword>
<sequence>MCSDTPFARVSVTFKSHPTAADTERFFHILKVGYACATLRSLTLAPSYFASAPPATPNYILSGASLHNLAHFRALEHFNLWTFALDVDDAAIANLVASWPRLKTLHLVAMTIAMDQADPQPTLQSLWSIAKSCPDLTSLFLEIDATYIPTTHPIRVVQESLDELSVGLSLITEPTAVARYLSSLFPNLTNITTRYDGGTSEDDDEDEDDEPNPDGRGRRERWKQVESQIPHFVAARREEAAWGSL</sequence>
<reference evidence="2 3" key="1">
    <citation type="journal article" date="2024" name="J Genomics">
        <title>Draft genome sequencing and assembly of Favolaschia claudopus CIRM-BRFM 2984 isolated from oak limbs.</title>
        <authorList>
            <person name="Navarro D."/>
            <person name="Drula E."/>
            <person name="Chaduli D."/>
            <person name="Cazenave R."/>
            <person name="Ahrendt S."/>
            <person name="Wang J."/>
            <person name="Lipzen A."/>
            <person name="Daum C."/>
            <person name="Barry K."/>
            <person name="Grigoriev I.V."/>
            <person name="Favel A."/>
            <person name="Rosso M.N."/>
            <person name="Martin F."/>
        </authorList>
    </citation>
    <scope>NUCLEOTIDE SEQUENCE [LARGE SCALE GENOMIC DNA]</scope>
    <source>
        <strain evidence="2 3">CIRM-BRFM 2984</strain>
    </source>
</reference>
<evidence type="ECO:0000256" key="1">
    <source>
        <dbReference type="SAM" id="MobiDB-lite"/>
    </source>
</evidence>
<evidence type="ECO:0000313" key="2">
    <source>
        <dbReference type="EMBL" id="KAK6988192.1"/>
    </source>
</evidence>
<organism evidence="2 3">
    <name type="scientific">Favolaschia claudopus</name>
    <dbReference type="NCBI Taxonomy" id="2862362"/>
    <lineage>
        <taxon>Eukaryota</taxon>
        <taxon>Fungi</taxon>
        <taxon>Dikarya</taxon>
        <taxon>Basidiomycota</taxon>
        <taxon>Agaricomycotina</taxon>
        <taxon>Agaricomycetes</taxon>
        <taxon>Agaricomycetidae</taxon>
        <taxon>Agaricales</taxon>
        <taxon>Marasmiineae</taxon>
        <taxon>Mycenaceae</taxon>
        <taxon>Favolaschia</taxon>
    </lineage>
</organism>
<dbReference type="AlphaFoldDB" id="A0AAV9ZPT6"/>
<protein>
    <submittedName>
        <fullName evidence="2">Uncharacterized protein</fullName>
    </submittedName>
</protein>
<dbReference type="Proteomes" id="UP001362999">
    <property type="component" value="Unassembled WGS sequence"/>
</dbReference>
<dbReference type="EMBL" id="JAWWNJ010000125">
    <property type="protein sequence ID" value="KAK6988192.1"/>
    <property type="molecule type" value="Genomic_DNA"/>
</dbReference>
<evidence type="ECO:0000313" key="3">
    <source>
        <dbReference type="Proteomes" id="UP001362999"/>
    </source>
</evidence>
<feature type="compositionally biased region" description="Acidic residues" evidence="1">
    <location>
        <begin position="199"/>
        <end position="212"/>
    </location>
</feature>
<comment type="caution">
    <text evidence="2">The sequence shown here is derived from an EMBL/GenBank/DDBJ whole genome shotgun (WGS) entry which is preliminary data.</text>
</comment>
<accession>A0AAV9ZPT6</accession>
<dbReference type="SUPFAM" id="SSF52047">
    <property type="entry name" value="RNI-like"/>
    <property type="match status" value="1"/>
</dbReference>
<name>A0AAV9ZPT6_9AGAR</name>
<gene>
    <name evidence="2" type="ORF">R3P38DRAFT_3097446</name>
</gene>